<evidence type="ECO:0000313" key="2">
    <source>
        <dbReference type="Proteomes" id="UP000289238"/>
    </source>
</evidence>
<proteinExistence type="predicted"/>
<sequence length="101" mass="11362">MKNTYSSLSVAIEALKAKGYDTDFNLVDEGIESKHLKKTWKAEQIEVEESFRFEGMTNPGDNSVLYVINTKSGEKGLLVDAYGAYSGQISQEMIQKLKIEY</sequence>
<accession>A0A4Q0PE60</accession>
<reference evidence="1 2" key="1">
    <citation type="submission" date="2018-07" db="EMBL/GenBank/DDBJ databases">
        <title>Leeuwenhoekiella genomics.</title>
        <authorList>
            <person name="Tahon G."/>
            <person name="Willems A."/>
        </authorList>
    </citation>
    <scope>NUCLEOTIDE SEQUENCE [LARGE SCALE GENOMIC DNA]</scope>
    <source>
        <strain evidence="1 2">LMG 22550</strain>
    </source>
</reference>
<evidence type="ECO:0000313" key="1">
    <source>
        <dbReference type="EMBL" id="RXG24818.1"/>
    </source>
</evidence>
<organism evidence="1 2">
    <name type="scientific">Leeuwenhoekiella aequorea</name>
    <dbReference type="NCBI Taxonomy" id="283736"/>
    <lineage>
        <taxon>Bacteria</taxon>
        <taxon>Pseudomonadati</taxon>
        <taxon>Bacteroidota</taxon>
        <taxon>Flavobacteriia</taxon>
        <taxon>Flavobacteriales</taxon>
        <taxon>Flavobacteriaceae</taxon>
        <taxon>Leeuwenhoekiella</taxon>
    </lineage>
</organism>
<dbReference type="OrthoDB" id="8418771at2"/>
<keyword evidence="2" id="KW-1185">Reference proteome</keyword>
<dbReference type="AlphaFoldDB" id="A0A4Q0PE60"/>
<name>A0A4Q0PE60_9FLAO</name>
<evidence type="ECO:0008006" key="3">
    <source>
        <dbReference type="Google" id="ProtNLM"/>
    </source>
</evidence>
<dbReference type="EMBL" id="QOVM01000001">
    <property type="protein sequence ID" value="RXG24818.1"/>
    <property type="molecule type" value="Genomic_DNA"/>
</dbReference>
<dbReference type="RefSeq" id="WP_128756533.1">
    <property type="nucleotide sequence ID" value="NZ_QOVM01000001.1"/>
</dbReference>
<comment type="caution">
    <text evidence="1">The sequence shown here is derived from an EMBL/GenBank/DDBJ whole genome shotgun (WGS) entry which is preliminary data.</text>
</comment>
<protein>
    <recommendedName>
        <fullName evidence="3">Phosphoribosylpyrophosphate synthetase</fullName>
    </recommendedName>
</protein>
<dbReference type="Proteomes" id="UP000289238">
    <property type="component" value="Unassembled WGS sequence"/>
</dbReference>
<gene>
    <name evidence="1" type="ORF">DSM00_614</name>
</gene>